<reference evidence="2 3" key="1">
    <citation type="submission" date="2019-06" db="EMBL/GenBank/DDBJ databases">
        <title>Flavobacterium sp. MaA-Y11 from geoumgang.</title>
        <authorList>
            <person name="Jeong S."/>
        </authorList>
    </citation>
    <scope>NUCLEOTIDE SEQUENCE [LARGE SCALE GENOMIC DNA]</scope>
    <source>
        <strain evidence="2 3">MaA-Y11</strain>
    </source>
</reference>
<reference evidence="2 3" key="2">
    <citation type="submission" date="2019-06" db="EMBL/GenBank/DDBJ databases">
        <authorList>
            <person name="Seo Y."/>
        </authorList>
    </citation>
    <scope>NUCLEOTIDE SEQUENCE [LARGE SCALE GENOMIC DNA]</scope>
    <source>
        <strain evidence="2 3">MaA-Y11</strain>
    </source>
</reference>
<organism evidence="2 3">
    <name type="scientific">Flavobacterium microcysteis</name>
    <dbReference type="NCBI Taxonomy" id="2596891"/>
    <lineage>
        <taxon>Bacteria</taxon>
        <taxon>Pseudomonadati</taxon>
        <taxon>Bacteroidota</taxon>
        <taxon>Flavobacteriia</taxon>
        <taxon>Flavobacteriales</taxon>
        <taxon>Flavobacteriaceae</taxon>
        <taxon>Flavobacterium</taxon>
    </lineage>
</organism>
<feature type="domain" description="N-acetyltransferase" evidence="1">
    <location>
        <begin position="83"/>
        <end position="213"/>
    </location>
</feature>
<dbReference type="Pfam" id="PF00583">
    <property type="entry name" value="Acetyltransf_1"/>
    <property type="match status" value="1"/>
</dbReference>
<keyword evidence="2" id="KW-0808">Transferase</keyword>
<keyword evidence="3" id="KW-1185">Reference proteome</keyword>
<name>A0A501QA63_9FLAO</name>
<evidence type="ECO:0000313" key="2">
    <source>
        <dbReference type="EMBL" id="TPD69790.1"/>
    </source>
</evidence>
<dbReference type="Gene3D" id="3.40.630.30">
    <property type="match status" value="1"/>
</dbReference>
<dbReference type="CDD" id="cd04301">
    <property type="entry name" value="NAT_SF"/>
    <property type="match status" value="1"/>
</dbReference>
<evidence type="ECO:0000313" key="3">
    <source>
        <dbReference type="Proteomes" id="UP000319175"/>
    </source>
</evidence>
<accession>A0A501QA63</accession>
<dbReference type="Proteomes" id="UP000319175">
    <property type="component" value="Unassembled WGS sequence"/>
</dbReference>
<protein>
    <submittedName>
        <fullName evidence="2">GNAT family N-acetyltransferase</fullName>
    </submittedName>
</protein>
<dbReference type="SUPFAM" id="SSF55729">
    <property type="entry name" value="Acyl-CoA N-acyltransferases (Nat)"/>
    <property type="match status" value="1"/>
</dbReference>
<gene>
    <name evidence="2" type="ORF">FJA49_07740</name>
</gene>
<sequence>MKNQVSPDILQKWLTAWSLSRELPLPIVFKSGFKVEVGDVKQKERYVFAELNEDFIQLSNTIIEPWIFLKACASPEEIKNHVSEKWTLQPQGYMMACSEPMVFPNRHLDTEYHLEFDSYNSTFVVRILTQNNEEVAIGRVVLVDDIAVYDRIITDSNHRRKGLATIIIRELEKIALSKNSTKNFLVATEEGRQLYQSLGWDVYSLYTSIVIVS</sequence>
<evidence type="ECO:0000259" key="1">
    <source>
        <dbReference type="PROSITE" id="PS51186"/>
    </source>
</evidence>
<comment type="caution">
    <text evidence="2">The sequence shown here is derived from an EMBL/GenBank/DDBJ whole genome shotgun (WGS) entry which is preliminary data.</text>
</comment>
<dbReference type="RefSeq" id="WP_140000417.1">
    <property type="nucleotide sequence ID" value="NZ_VFJE01000053.1"/>
</dbReference>
<proteinExistence type="predicted"/>
<dbReference type="GO" id="GO:0016747">
    <property type="term" value="F:acyltransferase activity, transferring groups other than amino-acyl groups"/>
    <property type="evidence" value="ECO:0007669"/>
    <property type="project" value="InterPro"/>
</dbReference>
<dbReference type="OrthoDB" id="4966223at2"/>
<dbReference type="PROSITE" id="PS51186">
    <property type="entry name" value="GNAT"/>
    <property type="match status" value="1"/>
</dbReference>
<dbReference type="EMBL" id="VFJE01000053">
    <property type="protein sequence ID" value="TPD69790.1"/>
    <property type="molecule type" value="Genomic_DNA"/>
</dbReference>
<dbReference type="InterPro" id="IPR016181">
    <property type="entry name" value="Acyl_CoA_acyltransferase"/>
</dbReference>
<dbReference type="AlphaFoldDB" id="A0A501QA63"/>
<dbReference type="InterPro" id="IPR000182">
    <property type="entry name" value="GNAT_dom"/>
</dbReference>